<dbReference type="STRING" id="1210089.GCA_001613165_05642"/>
<protein>
    <recommendedName>
        <fullName evidence="5">Dynamin family protein</fullName>
    </recommendedName>
</protein>
<reference evidence="3 4" key="1">
    <citation type="submission" date="2018-07" db="EMBL/GenBank/DDBJ databases">
        <title>Genomic Encyclopedia of Type Strains, Phase IV (KMG-IV): sequencing the most valuable type-strain genomes for metagenomic binning, comparative biology and taxonomic classification.</title>
        <authorList>
            <person name="Goeker M."/>
        </authorList>
    </citation>
    <scope>NUCLEOTIDE SEQUENCE [LARGE SCALE GENOMIC DNA]</scope>
    <source>
        <strain evidence="3 4">DSM 44952</strain>
    </source>
</reference>
<organism evidence="3 4">
    <name type="scientific">Nocardia mexicana</name>
    <dbReference type="NCBI Taxonomy" id="279262"/>
    <lineage>
        <taxon>Bacteria</taxon>
        <taxon>Bacillati</taxon>
        <taxon>Actinomycetota</taxon>
        <taxon>Actinomycetes</taxon>
        <taxon>Mycobacteriales</taxon>
        <taxon>Nocardiaceae</taxon>
        <taxon>Nocardia</taxon>
    </lineage>
</organism>
<dbReference type="RefSeq" id="WP_246011532.1">
    <property type="nucleotide sequence ID" value="NZ_QQAZ01000010.1"/>
</dbReference>
<feature type="region of interest" description="Disordered" evidence="2">
    <location>
        <begin position="1"/>
        <end position="58"/>
    </location>
</feature>
<dbReference type="EMBL" id="QQAZ01000010">
    <property type="protein sequence ID" value="RDI46784.1"/>
    <property type="molecule type" value="Genomic_DNA"/>
</dbReference>
<evidence type="ECO:0000256" key="1">
    <source>
        <dbReference type="SAM" id="Coils"/>
    </source>
</evidence>
<evidence type="ECO:0000256" key="2">
    <source>
        <dbReference type="SAM" id="MobiDB-lite"/>
    </source>
</evidence>
<evidence type="ECO:0000313" key="4">
    <source>
        <dbReference type="Proteomes" id="UP000255355"/>
    </source>
</evidence>
<evidence type="ECO:0000313" key="3">
    <source>
        <dbReference type="EMBL" id="RDI46784.1"/>
    </source>
</evidence>
<evidence type="ECO:0008006" key="5">
    <source>
        <dbReference type="Google" id="ProtNLM"/>
    </source>
</evidence>
<feature type="coiled-coil region" evidence="1">
    <location>
        <begin position="504"/>
        <end position="531"/>
    </location>
</feature>
<proteinExistence type="predicted"/>
<keyword evidence="1" id="KW-0175">Coiled coil</keyword>
<feature type="region of interest" description="Disordered" evidence="2">
    <location>
        <begin position="375"/>
        <end position="403"/>
    </location>
</feature>
<sequence>MPDSDSADPARPAHPPDGYPASAVGPGSSPGQPADFAAAVPGGGTPDPASASGVDAVPSLPPEAEAVVARWNPQGSALLRAVPGAGAKRAEPGTPPVIVALIGPGDANTTLLRTELARFEPHIDLSDPLTDPSTLVAPPPLALLLLDAGATLGAATLDLVARLRSGGTRIVFAMNGIHAHPDWRTVFDRNGALLGPVLGADPDIVPVSARLAVAARTNGDPSLLDRSGLGTLHAHLTGMIGASGGTGSAAAVIGRVLADTRGRIRAQVATLQSGESVARLREERATLLAGRDGGRAQAMAALRNRLHLARVDLLHEVGARIRALNATARTELDRLDRRATGDYPEQLQQAVNQLTAELDVVVGQRLAELGRQLEAVTGPAPGPGPGQLHTDPPPRLGPDPEPRHRGVEDYLMIALGTSAGFGLGRLVVSPLALVPALDYATVPVTLLLGAGVAYWVVRARGHLADRAHLRQWMSDALVNVKAQLEQRVATALVEAESRLTDQVVRASTARVVDADRRVAELEKQLRELSAQQPAQLAACERDLAVLDAAVPE</sequence>
<dbReference type="AlphaFoldDB" id="A0A370GW12"/>
<comment type="caution">
    <text evidence="3">The sequence shown here is derived from an EMBL/GenBank/DDBJ whole genome shotgun (WGS) entry which is preliminary data.</text>
</comment>
<gene>
    <name evidence="3" type="ORF">DFR68_110190</name>
</gene>
<name>A0A370GW12_9NOCA</name>
<accession>A0A370GW12</accession>
<keyword evidence="4" id="KW-1185">Reference proteome</keyword>
<dbReference type="Proteomes" id="UP000255355">
    <property type="component" value="Unassembled WGS sequence"/>
</dbReference>